<gene>
    <name evidence="2" type="ORF">GGR08_000541</name>
</gene>
<keyword evidence="1" id="KW-0812">Transmembrane</keyword>
<evidence type="ECO:0000313" key="3">
    <source>
        <dbReference type="Proteomes" id="UP000585970"/>
    </source>
</evidence>
<keyword evidence="1" id="KW-0472">Membrane</keyword>
<reference evidence="2 3" key="1">
    <citation type="submission" date="2020-08" db="EMBL/GenBank/DDBJ databases">
        <title>Genomic Encyclopedia of Type Strains, Phase IV (KMG-IV): sequencing the most valuable type-strain genomes for metagenomic binning, comparative biology and taxonomic classification.</title>
        <authorList>
            <person name="Goeker M."/>
        </authorList>
    </citation>
    <scope>NUCLEOTIDE SEQUENCE [LARGE SCALE GENOMIC DNA]</scope>
    <source>
        <strain evidence="2 3">DSM 100694</strain>
    </source>
</reference>
<comment type="caution">
    <text evidence="2">The sequence shown here is derived from an EMBL/GenBank/DDBJ whole genome shotgun (WGS) entry which is preliminary data.</text>
</comment>
<proteinExistence type="predicted"/>
<feature type="transmembrane region" description="Helical" evidence="1">
    <location>
        <begin position="12"/>
        <end position="27"/>
    </location>
</feature>
<protein>
    <submittedName>
        <fullName evidence="2">Uncharacterized protein</fullName>
    </submittedName>
</protein>
<sequence length="54" mass="6094">MKSVSELRPIFPRNVCVVGMLVLWAIYRGREAGKIRLFAEMAILKGYQGGNQLI</sequence>
<name>A0A840E239_9HYPH</name>
<evidence type="ECO:0000256" key="1">
    <source>
        <dbReference type="SAM" id="Phobius"/>
    </source>
</evidence>
<evidence type="ECO:0000313" key="2">
    <source>
        <dbReference type="EMBL" id="MBB4076248.1"/>
    </source>
</evidence>
<dbReference type="EMBL" id="JACIFE010000003">
    <property type="protein sequence ID" value="MBB4076248.1"/>
    <property type="molecule type" value="Genomic_DNA"/>
</dbReference>
<dbReference type="AlphaFoldDB" id="A0A840E239"/>
<dbReference type="RefSeq" id="WP_183193830.1">
    <property type="nucleotide sequence ID" value="NZ_JACIFE010000003.1"/>
</dbReference>
<dbReference type="Proteomes" id="UP000585970">
    <property type="component" value="Unassembled WGS sequence"/>
</dbReference>
<accession>A0A840E239</accession>
<keyword evidence="1" id="KW-1133">Transmembrane helix</keyword>
<keyword evidence="3" id="KW-1185">Reference proteome</keyword>
<organism evidence="2 3">
    <name type="scientific">Bartonella fuyuanensis</name>
    <dbReference type="NCBI Taxonomy" id="1460968"/>
    <lineage>
        <taxon>Bacteria</taxon>
        <taxon>Pseudomonadati</taxon>
        <taxon>Pseudomonadota</taxon>
        <taxon>Alphaproteobacteria</taxon>
        <taxon>Hyphomicrobiales</taxon>
        <taxon>Bartonellaceae</taxon>
        <taxon>Bartonella</taxon>
    </lineage>
</organism>